<dbReference type="PANTHER" id="PTHR35807">
    <property type="entry name" value="TRANSCRIPTIONAL REGULATOR REDD-RELATED"/>
    <property type="match status" value="1"/>
</dbReference>
<dbReference type="InterPro" id="IPR011990">
    <property type="entry name" value="TPR-like_helical_dom_sf"/>
</dbReference>
<dbReference type="Pfam" id="PF00486">
    <property type="entry name" value="Trans_reg_C"/>
    <property type="match status" value="1"/>
</dbReference>
<dbReference type="Gene3D" id="1.10.10.10">
    <property type="entry name" value="Winged helix-like DNA-binding domain superfamily/Winged helix DNA-binding domain"/>
    <property type="match status" value="1"/>
</dbReference>
<keyword evidence="4" id="KW-0804">Transcription</keyword>
<dbReference type="SMART" id="SM01043">
    <property type="entry name" value="BTAD"/>
    <property type="match status" value="1"/>
</dbReference>
<evidence type="ECO:0000256" key="2">
    <source>
        <dbReference type="ARBA" id="ARBA00023015"/>
    </source>
</evidence>
<feature type="domain" description="Bacterial transcriptional activator" evidence="6">
    <location>
        <begin position="104"/>
        <end position="212"/>
    </location>
</feature>
<feature type="domain" description="OmpR/PhoB-type" evidence="5">
    <location>
        <begin position="21"/>
        <end position="96"/>
    </location>
</feature>
<sequence>MLTIRTLGKFQIRNEEHIVNEEEIRSPKMINLLAYLILHRNQTLTFYDMADALWQEEETGNPAGALKNLMYRLRVLLKKNFGEEDFILTDHGSYRWNPRQEVAVDAEQFEQMFESAKQKTISEGEAIRKLKAALALYQGDFMTKVADMHWVMTLNTYYHSLYLNCVRYLCEYYVSTEKFEELEQLCSQALQWESLDEELYCYLIRALAGKIKLVPPWKFMRMPVGRCSSSLEFVDCQN</sequence>
<evidence type="ECO:0000256" key="1">
    <source>
        <dbReference type="ARBA" id="ARBA00005820"/>
    </source>
</evidence>
<dbReference type="GO" id="GO:0006355">
    <property type="term" value="P:regulation of DNA-templated transcription"/>
    <property type="evidence" value="ECO:0007669"/>
    <property type="project" value="InterPro"/>
</dbReference>
<comment type="caution">
    <text evidence="7">The sequence shown here is derived from an EMBL/GenBank/DDBJ whole genome shotgun (WGS) entry which is preliminary data.</text>
</comment>
<keyword evidence="2" id="KW-0805">Transcription regulation</keyword>
<dbReference type="RefSeq" id="WP_007887487.1">
    <property type="nucleotide sequence ID" value="NZ_ACFY01000104.1"/>
</dbReference>
<name>C0FVL3_9FIRM</name>
<reference evidence="7 8" key="2">
    <citation type="submission" date="2009-03" db="EMBL/GenBank/DDBJ databases">
        <title>Draft genome sequence of Roseburia inulinivorans (DSM 16841).</title>
        <authorList>
            <person name="Sudarsanam P."/>
            <person name="Ley R."/>
            <person name="Guruge J."/>
            <person name="Turnbaugh P.J."/>
            <person name="Mahowald M."/>
            <person name="Liep D."/>
            <person name="Gordon J."/>
        </authorList>
    </citation>
    <scope>NUCLEOTIDE SEQUENCE [LARGE SCALE GENOMIC DNA]</scope>
    <source>
        <strain evidence="7 8">DSM 16841</strain>
    </source>
</reference>
<dbReference type="InterPro" id="IPR036388">
    <property type="entry name" value="WH-like_DNA-bd_sf"/>
</dbReference>
<dbReference type="InterPro" id="IPR016032">
    <property type="entry name" value="Sig_transdc_resp-reg_C-effctor"/>
</dbReference>
<proteinExistence type="inferred from homology"/>
<comment type="similarity">
    <text evidence="1">Belongs to the AfsR/DnrI/RedD regulatory family.</text>
</comment>
<dbReference type="AlphaFoldDB" id="C0FVL3"/>
<dbReference type="PANTHER" id="PTHR35807:SF1">
    <property type="entry name" value="TRANSCRIPTIONAL REGULATOR REDD"/>
    <property type="match status" value="1"/>
</dbReference>
<evidence type="ECO:0000313" key="7">
    <source>
        <dbReference type="EMBL" id="EEG93401.1"/>
    </source>
</evidence>
<evidence type="ECO:0000259" key="6">
    <source>
        <dbReference type="SMART" id="SM01043"/>
    </source>
</evidence>
<evidence type="ECO:0000256" key="4">
    <source>
        <dbReference type="ARBA" id="ARBA00023163"/>
    </source>
</evidence>
<dbReference type="InterPro" id="IPR051677">
    <property type="entry name" value="AfsR-DnrI-RedD_regulator"/>
</dbReference>
<dbReference type="EMBL" id="ACFY01000104">
    <property type="protein sequence ID" value="EEG93401.1"/>
    <property type="molecule type" value="Genomic_DNA"/>
</dbReference>
<dbReference type="eggNOG" id="COG3629">
    <property type="taxonomic scope" value="Bacteria"/>
</dbReference>
<dbReference type="GO" id="GO:0003677">
    <property type="term" value="F:DNA binding"/>
    <property type="evidence" value="ECO:0007669"/>
    <property type="project" value="UniProtKB-KW"/>
</dbReference>
<evidence type="ECO:0000259" key="5">
    <source>
        <dbReference type="SMART" id="SM00862"/>
    </source>
</evidence>
<gene>
    <name evidence="7" type="ORF">ROSEINA2194_02788</name>
</gene>
<organism evidence="7 8">
    <name type="scientific">Roseburia inulinivorans DSM 16841</name>
    <dbReference type="NCBI Taxonomy" id="622312"/>
    <lineage>
        <taxon>Bacteria</taxon>
        <taxon>Bacillati</taxon>
        <taxon>Bacillota</taxon>
        <taxon>Clostridia</taxon>
        <taxon>Lachnospirales</taxon>
        <taxon>Lachnospiraceae</taxon>
        <taxon>Roseburia</taxon>
    </lineage>
</organism>
<dbReference type="GO" id="GO:0000160">
    <property type="term" value="P:phosphorelay signal transduction system"/>
    <property type="evidence" value="ECO:0007669"/>
    <property type="project" value="InterPro"/>
</dbReference>
<dbReference type="Proteomes" id="UP000003561">
    <property type="component" value="Unassembled WGS sequence"/>
</dbReference>
<accession>C0FVL3</accession>
<dbReference type="InterPro" id="IPR001867">
    <property type="entry name" value="OmpR/PhoB-type_DNA-bd"/>
</dbReference>
<dbReference type="InterPro" id="IPR005158">
    <property type="entry name" value="BTAD"/>
</dbReference>
<evidence type="ECO:0000313" key="8">
    <source>
        <dbReference type="Proteomes" id="UP000003561"/>
    </source>
</evidence>
<dbReference type="SUPFAM" id="SSF46894">
    <property type="entry name" value="C-terminal effector domain of the bipartite response regulators"/>
    <property type="match status" value="1"/>
</dbReference>
<reference evidence="7 8" key="1">
    <citation type="submission" date="2009-02" db="EMBL/GenBank/DDBJ databases">
        <authorList>
            <person name="Fulton L."/>
            <person name="Clifton S."/>
            <person name="Fulton B."/>
            <person name="Xu J."/>
            <person name="Minx P."/>
            <person name="Pepin K.H."/>
            <person name="Johnson M."/>
            <person name="Bhonagiri V."/>
            <person name="Nash W.E."/>
            <person name="Mardis E.R."/>
            <person name="Wilson R.K."/>
        </authorList>
    </citation>
    <scope>NUCLEOTIDE SEQUENCE [LARGE SCALE GENOMIC DNA]</scope>
    <source>
        <strain evidence="7 8">DSM 16841</strain>
    </source>
</reference>
<dbReference type="SUPFAM" id="SSF48452">
    <property type="entry name" value="TPR-like"/>
    <property type="match status" value="1"/>
</dbReference>
<dbReference type="SMART" id="SM00862">
    <property type="entry name" value="Trans_reg_C"/>
    <property type="match status" value="1"/>
</dbReference>
<keyword evidence="3" id="KW-0238">DNA-binding</keyword>
<dbReference type="Gene3D" id="1.25.40.10">
    <property type="entry name" value="Tetratricopeptide repeat domain"/>
    <property type="match status" value="1"/>
</dbReference>
<protein>
    <submittedName>
        <fullName evidence="7">Transcriptional regulatory protein, C-terminal domain protein</fullName>
    </submittedName>
</protein>
<dbReference type="Pfam" id="PF03704">
    <property type="entry name" value="BTAD"/>
    <property type="match status" value="1"/>
</dbReference>
<evidence type="ECO:0000256" key="3">
    <source>
        <dbReference type="ARBA" id="ARBA00023125"/>
    </source>
</evidence>